<gene>
    <name evidence="2" type="ORF">E2C01_048866</name>
</gene>
<evidence type="ECO:0000313" key="3">
    <source>
        <dbReference type="Proteomes" id="UP000324222"/>
    </source>
</evidence>
<protein>
    <submittedName>
        <fullName evidence="2">Uncharacterized protein</fullName>
    </submittedName>
</protein>
<dbReference type="Proteomes" id="UP000324222">
    <property type="component" value="Unassembled WGS sequence"/>
</dbReference>
<organism evidence="2 3">
    <name type="scientific">Portunus trituberculatus</name>
    <name type="common">Swimming crab</name>
    <name type="synonym">Neptunus trituberculatus</name>
    <dbReference type="NCBI Taxonomy" id="210409"/>
    <lineage>
        <taxon>Eukaryota</taxon>
        <taxon>Metazoa</taxon>
        <taxon>Ecdysozoa</taxon>
        <taxon>Arthropoda</taxon>
        <taxon>Crustacea</taxon>
        <taxon>Multicrustacea</taxon>
        <taxon>Malacostraca</taxon>
        <taxon>Eumalacostraca</taxon>
        <taxon>Eucarida</taxon>
        <taxon>Decapoda</taxon>
        <taxon>Pleocyemata</taxon>
        <taxon>Brachyura</taxon>
        <taxon>Eubrachyura</taxon>
        <taxon>Portunoidea</taxon>
        <taxon>Portunidae</taxon>
        <taxon>Portuninae</taxon>
        <taxon>Portunus</taxon>
    </lineage>
</organism>
<evidence type="ECO:0000256" key="1">
    <source>
        <dbReference type="SAM" id="Phobius"/>
    </source>
</evidence>
<keyword evidence="1" id="KW-0472">Membrane</keyword>
<evidence type="ECO:0000313" key="2">
    <source>
        <dbReference type="EMBL" id="MPC54937.1"/>
    </source>
</evidence>
<accession>A0A5B7GCB6</accession>
<proteinExistence type="predicted"/>
<dbReference type="AlphaFoldDB" id="A0A5B7GCB6"/>
<keyword evidence="1" id="KW-1133">Transmembrane helix</keyword>
<keyword evidence="3" id="KW-1185">Reference proteome</keyword>
<keyword evidence="1" id="KW-0812">Transmembrane</keyword>
<reference evidence="2 3" key="1">
    <citation type="submission" date="2019-05" db="EMBL/GenBank/DDBJ databases">
        <title>Another draft genome of Portunus trituberculatus and its Hox gene families provides insights of decapod evolution.</title>
        <authorList>
            <person name="Jeong J.-H."/>
            <person name="Song I."/>
            <person name="Kim S."/>
            <person name="Choi T."/>
            <person name="Kim D."/>
            <person name="Ryu S."/>
            <person name="Kim W."/>
        </authorList>
    </citation>
    <scope>NUCLEOTIDE SEQUENCE [LARGE SCALE GENOMIC DNA]</scope>
    <source>
        <tissue evidence="2">Muscle</tissue>
    </source>
</reference>
<name>A0A5B7GCB6_PORTR</name>
<dbReference type="EMBL" id="VSRR010012751">
    <property type="protein sequence ID" value="MPC54937.1"/>
    <property type="molecule type" value="Genomic_DNA"/>
</dbReference>
<feature type="transmembrane region" description="Helical" evidence="1">
    <location>
        <begin position="36"/>
        <end position="55"/>
    </location>
</feature>
<comment type="caution">
    <text evidence="2">The sequence shown here is derived from an EMBL/GenBank/DDBJ whole genome shotgun (WGS) entry which is preliminary data.</text>
</comment>
<sequence length="66" mass="7376">MSVMQEYNDDDNDDFNCTINGSCNTLHSVKQMNSGVSLMGSVCLVHINVMIRWTVMMAVMKMTVSP</sequence>